<evidence type="ECO:0000313" key="3">
    <source>
        <dbReference type="Proteomes" id="UP000009080"/>
    </source>
</evidence>
<feature type="region of interest" description="Disordered" evidence="1">
    <location>
        <begin position="45"/>
        <end position="74"/>
    </location>
</feature>
<organism evidence="2 3">
    <name type="scientific">Teredinibacter turnerae (strain ATCC 39867 / T7901)</name>
    <dbReference type="NCBI Taxonomy" id="377629"/>
    <lineage>
        <taxon>Bacteria</taxon>
        <taxon>Pseudomonadati</taxon>
        <taxon>Pseudomonadota</taxon>
        <taxon>Gammaproteobacteria</taxon>
        <taxon>Cellvibrionales</taxon>
        <taxon>Cellvibrionaceae</taxon>
        <taxon>Teredinibacter</taxon>
    </lineage>
</organism>
<dbReference type="Proteomes" id="UP000009080">
    <property type="component" value="Chromosome"/>
</dbReference>
<dbReference type="HOGENOM" id="CLU_2195648_0_0_6"/>
<keyword evidence="3" id="KW-1185">Reference proteome</keyword>
<evidence type="ECO:0000256" key="1">
    <source>
        <dbReference type="SAM" id="MobiDB-lite"/>
    </source>
</evidence>
<dbReference type="eggNOG" id="ENOG5030TAB">
    <property type="taxonomic scope" value="Bacteria"/>
</dbReference>
<protein>
    <submittedName>
        <fullName evidence="2">Uncharacterized protein</fullName>
    </submittedName>
</protein>
<sequence>MGGNGVGVIVGVGAIVGVGVTDGATVGVGVTDGTSVGVGVTDGATVGVGDTDGTEMGVDESLLPPHAPSTAESPTKTLVLTNIKKPRMEARGSSISIFFVLEVYVSKN</sequence>
<name>C5BU31_TERTT</name>
<dbReference type="KEGG" id="ttu:TERTU_1688"/>
<dbReference type="STRING" id="377629.TERTU_1688"/>
<reference evidence="2 3" key="1">
    <citation type="journal article" date="2009" name="PLoS ONE">
        <title>The complete genome of Teredinibacter turnerae T7901: an intracellular endosymbiont of marine wood-boring bivalves (shipworms).</title>
        <authorList>
            <person name="Yang J.C."/>
            <person name="Madupu R."/>
            <person name="Durkin A.S."/>
            <person name="Ekborg N.A."/>
            <person name="Pedamallu C.S."/>
            <person name="Hostetler J.B."/>
            <person name="Radune D."/>
            <person name="Toms B.S."/>
            <person name="Henrissat B."/>
            <person name="Coutinho P.M."/>
            <person name="Schwarz S."/>
            <person name="Field L."/>
            <person name="Trindade-Silva A.E."/>
            <person name="Soares C.A.G."/>
            <person name="Elshahawi S."/>
            <person name="Hanora A."/>
            <person name="Schmidt E.W."/>
            <person name="Haygood M.G."/>
            <person name="Posfai J."/>
            <person name="Benner J."/>
            <person name="Madinger C."/>
            <person name="Nove J."/>
            <person name="Anton B."/>
            <person name="Chaudhary K."/>
            <person name="Foster J."/>
            <person name="Holman A."/>
            <person name="Kumar S."/>
            <person name="Lessard P.A."/>
            <person name="Luyten Y.A."/>
            <person name="Slatko B."/>
            <person name="Wood N."/>
            <person name="Wu B."/>
            <person name="Teplitski M."/>
            <person name="Mougous J.D."/>
            <person name="Ward N."/>
            <person name="Eisen J.A."/>
            <person name="Badger J.H."/>
            <person name="Distel D.L."/>
        </authorList>
    </citation>
    <scope>NUCLEOTIDE SEQUENCE [LARGE SCALE GENOMIC DNA]</scope>
    <source>
        <strain evidence="3">ATCC 39867 / T7901</strain>
    </source>
</reference>
<dbReference type="EMBL" id="CP001614">
    <property type="protein sequence ID" value="ACR14546.1"/>
    <property type="molecule type" value="Genomic_DNA"/>
</dbReference>
<accession>C5BU31</accession>
<gene>
    <name evidence="2" type="ordered locus">TERTU_1688</name>
</gene>
<dbReference type="AlphaFoldDB" id="C5BU31"/>
<proteinExistence type="predicted"/>
<evidence type="ECO:0000313" key="2">
    <source>
        <dbReference type="EMBL" id="ACR14546.1"/>
    </source>
</evidence>